<accession>K2NDX5</accession>
<evidence type="ECO:0000256" key="1">
    <source>
        <dbReference type="SAM" id="MobiDB-lite"/>
    </source>
</evidence>
<proteinExistence type="predicted"/>
<feature type="region of interest" description="Disordered" evidence="1">
    <location>
        <begin position="489"/>
        <end position="510"/>
    </location>
</feature>
<feature type="compositionally biased region" description="Polar residues" evidence="1">
    <location>
        <begin position="903"/>
        <end position="916"/>
    </location>
</feature>
<dbReference type="AlphaFoldDB" id="K2NDX5"/>
<feature type="compositionally biased region" description="Low complexity" evidence="1">
    <location>
        <begin position="919"/>
        <end position="931"/>
    </location>
</feature>
<protein>
    <recommendedName>
        <fullName evidence="4">Megakaryocyte stimulating factor</fullName>
    </recommendedName>
</protein>
<dbReference type="OrthoDB" id="246689at2759"/>
<evidence type="ECO:0000313" key="2">
    <source>
        <dbReference type="EMBL" id="EKF33101.1"/>
    </source>
</evidence>
<keyword evidence="3" id="KW-1185">Reference proteome</keyword>
<feature type="region of interest" description="Disordered" evidence="1">
    <location>
        <begin position="646"/>
        <end position="753"/>
    </location>
</feature>
<reference evidence="2 3" key="1">
    <citation type="journal article" date="2012" name="BMC Genomics">
        <title>Comparative genomic analysis of human infective Trypanosoma cruzi lineages with the bat-restricted subspecies T. cruzi marinkellei.</title>
        <authorList>
            <person name="Franzen O."/>
            <person name="Talavera-Lopez C."/>
            <person name="Ochaya S."/>
            <person name="Butler C.E."/>
            <person name="Messenger L.A."/>
            <person name="Lewis M.D."/>
            <person name="Llewellyn M.S."/>
            <person name="Marinkelle C.J."/>
            <person name="Tyler K.M."/>
            <person name="Miles M.A."/>
            <person name="Andersson B."/>
        </authorList>
    </citation>
    <scope>NUCLEOTIDE SEQUENCE [LARGE SCALE GENOMIC DNA]</scope>
    <source>
        <strain evidence="2 3">B7</strain>
    </source>
</reference>
<gene>
    <name evidence="2" type="ORF">MOQ_003038</name>
</gene>
<evidence type="ECO:0008006" key="4">
    <source>
        <dbReference type="Google" id="ProtNLM"/>
    </source>
</evidence>
<sequence>MSRPQSPPRIRPTSELPPTRDATSVLRGMPTVLNATDDTSHDVPARPSQSPAQLRGQDVLHTIDTSTQETRAASQAAMPVSSKVAVMGEEKTVRSTICRVCSLCGISVLLVGTFVEHQQQWNEHVDSWAHQRNVQLRALARRDDFYSVENTDVASSPPLSQGMVRTLGDISASPVLLQTEETSAMAISPLRAIFFPPRADAIKTNEDISSPHERGRETVSPTAAPSHVFNELFDEENAEATPDAKSNEEDHVDRCRKEERLDVSWKVGSRRRRRALLREKRGGEPSQPAEQTNEVVSVNARDLSRVKKIPHTDYAASSEHSGNASPRRERQLERTLAKFLVRKEARQLLACFRRWFNLMLVRMMSDSSLLIRASSKRGPAAAADLAEGAFPTDSAKPKCGEESLLHTSAVTFERRENAAVLATPLNIEKDQQREDQRPNKTATRDGEREGPFMASRVKDFAHVVGSSSSSSVEMEMARTDVSWYLHRPVRPPHHGSGGGSEEGLRSPPWESDASIEEMLSTLTPALQERVRAVLRGEPARSRAFPKTSEALNTIRYPSLGPTLSPGGPRVFATDGNHKIYSSSPMANVKRSGSGDVMQGIIDPQKGSSSTHAGPIRRHATGGDVKPGSQEGSQEFPVVMDVEALNLPSPPAELSGMAPLPQEEPSGRLSGETAPVGVRYSSFQLRSQKSQEGYQKASYEEQPSPSPPSKIRDFIGQNEEERTDSAPHESFVSQPSVSRQRHGEQEGSPSWRQAWREELDVGSGGAKEEFKGIPGEYYCYYNDAYHRVLDPTCEEYYDVRGRRLPIFFVRRSTRTRTSPTRRMIATTRPKSPLGPGRLNPYCSVCVARYFLIVVDEFMRPITITPRRQRGASGGDGEAHACACPGRRARSSPSRGMRDAFTRTKALQSPRRTSSWERQGSFFPSPLPRRFPLAMKSDPTATTTSGHASARPQLVSAAPLDESKAPETSQDPVPEENKRLRRLERDLRRRVKSLLWRELPQCRGSQQWVDYLTSLKEVLQMLESLRSAASIQ</sequence>
<feature type="region of interest" description="Disordered" evidence="1">
    <location>
        <begin position="582"/>
        <end position="631"/>
    </location>
</feature>
<feature type="region of interest" description="Disordered" evidence="1">
    <location>
        <begin position="865"/>
        <end position="978"/>
    </location>
</feature>
<feature type="compositionally biased region" description="Polar residues" evidence="1">
    <location>
        <begin position="680"/>
        <end position="692"/>
    </location>
</feature>
<comment type="caution">
    <text evidence="2">The sequence shown here is derived from an EMBL/GenBank/DDBJ whole genome shotgun (WGS) entry which is preliminary data.</text>
</comment>
<evidence type="ECO:0000313" key="3">
    <source>
        <dbReference type="Proteomes" id="UP000007350"/>
    </source>
</evidence>
<feature type="region of interest" description="Disordered" evidence="1">
    <location>
        <begin position="276"/>
        <end position="296"/>
    </location>
</feature>
<feature type="region of interest" description="Disordered" evidence="1">
    <location>
        <begin position="1"/>
        <end position="57"/>
    </location>
</feature>
<dbReference type="EMBL" id="AHKC01009431">
    <property type="protein sequence ID" value="EKF33101.1"/>
    <property type="molecule type" value="Genomic_DNA"/>
</dbReference>
<feature type="region of interest" description="Disordered" evidence="1">
    <location>
        <begin position="427"/>
        <end position="449"/>
    </location>
</feature>
<dbReference type="Proteomes" id="UP000007350">
    <property type="component" value="Unassembled WGS sequence"/>
</dbReference>
<feature type="compositionally biased region" description="Pro residues" evidence="1">
    <location>
        <begin position="1"/>
        <end position="10"/>
    </location>
</feature>
<name>K2NDX5_TRYCR</name>
<feature type="region of interest" description="Disordered" evidence="1">
    <location>
        <begin position="309"/>
        <end position="330"/>
    </location>
</feature>
<organism evidence="2 3">
    <name type="scientific">Trypanosoma cruzi marinkellei</name>
    <dbReference type="NCBI Taxonomy" id="85056"/>
    <lineage>
        <taxon>Eukaryota</taxon>
        <taxon>Discoba</taxon>
        <taxon>Euglenozoa</taxon>
        <taxon>Kinetoplastea</taxon>
        <taxon>Metakinetoplastina</taxon>
        <taxon>Trypanosomatida</taxon>
        <taxon>Trypanosomatidae</taxon>
        <taxon>Trypanosoma</taxon>
        <taxon>Schizotrypanum</taxon>
    </lineage>
</organism>